<evidence type="ECO:0000313" key="2">
    <source>
        <dbReference type="Proteomes" id="UP000652761"/>
    </source>
</evidence>
<comment type="caution">
    <text evidence="1">The sequence shown here is derived from an EMBL/GenBank/DDBJ whole genome shotgun (WGS) entry which is preliminary data.</text>
</comment>
<dbReference type="Proteomes" id="UP000652761">
    <property type="component" value="Unassembled WGS sequence"/>
</dbReference>
<dbReference type="AlphaFoldDB" id="A0A843W9S7"/>
<accession>A0A843W9S7</accession>
<organism evidence="1 2">
    <name type="scientific">Colocasia esculenta</name>
    <name type="common">Wild taro</name>
    <name type="synonym">Arum esculentum</name>
    <dbReference type="NCBI Taxonomy" id="4460"/>
    <lineage>
        <taxon>Eukaryota</taxon>
        <taxon>Viridiplantae</taxon>
        <taxon>Streptophyta</taxon>
        <taxon>Embryophyta</taxon>
        <taxon>Tracheophyta</taxon>
        <taxon>Spermatophyta</taxon>
        <taxon>Magnoliopsida</taxon>
        <taxon>Liliopsida</taxon>
        <taxon>Araceae</taxon>
        <taxon>Aroideae</taxon>
        <taxon>Colocasieae</taxon>
        <taxon>Colocasia</taxon>
    </lineage>
</organism>
<gene>
    <name evidence="1" type="ORF">Taro_040759</name>
</gene>
<keyword evidence="2" id="KW-1185">Reference proteome</keyword>
<dbReference type="EMBL" id="NMUH01003986">
    <property type="protein sequence ID" value="MQM07913.1"/>
    <property type="molecule type" value="Genomic_DNA"/>
</dbReference>
<proteinExistence type="predicted"/>
<evidence type="ECO:0000313" key="1">
    <source>
        <dbReference type="EMBL" id="MQM07913.1"/>
    </source>
</evidence>
<name>A0A843W9S7_COLES</name>
<reference evidence="1" key="1">
    <citation type="submission" date="2017-07" db="EMBL/GenBank/DDBJ databases">
        <title>Taro Niue Genome Assembly and Annotation.</title>
        <authorList>
            <person name="Atibalentja N."/>
            <person name="Keating K."/>
            <person name="Fields C.J."/>
        </authorList>
    </citation>
    <scope>NUCLEOTIDE SEQUENCE</scope>
    <source>
        <strain evidence="1">Niue_2</strain>
        <tissue evidence="1">Leaf</tissue>
    </source>
</reference>
<sequence length="122" mass="13700">MLLLRNFILRPNFHRGACVLVHRLLHPLAPGPKSSQGAWSRAANAIIYGHNFARTGITFRSVIGIAYKTPIRNRHSEALVALYSLSNISLDYVNPWRDNHTKSTCHDDRKLCSTRCENSSSG</sequence>
<protein>
    <submittedName>
        <fullName evidence="1">Uncharacterized protein</fullName>
    </submittedName>
</protein>